<reference evidence="10" key="1">
    <citation type="journal article" date="2008" name="Proc. Natl. Acad. Sci. U.S.A.">
        <title>Complete genome of the uncultured termite group 1 bacteria in a single host protist cell.</title>
        <authorList>
            <person name="Hongoh Y."/>
            <person name="Sharma V.K."/>
            <person name="Prakash T."/>
            <person name="Noda S."/>
            <person name="Taylor T.D."/>
            <person name="Kudo T."/>
            <person name="Sakaki Y."/>
            <person name="Toyoda A."/>
            <person name="Hattori M."/>
            <person name="Ohkuma M."/>
        </authorList>
    </citation>
    <scope>NUCLEOTIDE SEQUENCE [LARGE SCALE GENOMIC DNA]</scope>
    <source>
        <strain evidence="10">Rs-D17 genomovar Ri2008</strain>
    </source>
</reference>
<dbReference type="STRING" id="471821.TGRD_103"/>
<feature type="binding site" evidence="6">
    <location>
        <position position="243"/>
    </location>
    <ligand>
        <name>a divalent metal cation</name>
        <dbReference type="ChEBI" id="CHEBI:60240"/>
        <label>1</label>
    </ligand>
</feature>
<dbReference type="GO" id="GO:0046872">
    <property type="term" value="F:metal ion binding"/>
    <property type="evidence" value="ECO:0007669"/>
    <property type="project" value="UniProtKB-UniRule"/>
</dbReference>
<dbReference type="InterPro" id="IPR036005">
    <property type="entry name" value="Creatinase/aminopeptidase-like"/>
</dbReference>
<comment type="function">
    <text evidence="1 6">Removes the N-terminal methionine from nascent proteins. The N-terminal methionine is often cleaved when the second residue in the primary sequence is small and uncharged (Met-Ala-, Cys, Gly, Pro, Ser, Thr, or Val). Requires deformylation of the N(alpha)-formylated initiator methionine before it can be hydrolyzed.</text>
</comment>
<dbReference type="PRINTS" id="PR00599">
    <property type="entry name" value="MAPEPTIDASE"/>
</dbReference>
<dbReference type="HOGENOM" id="CLU_015857_0_1_0"/>
<dbReference type="GO" id="GO:0006508">
    <property type="term" value="P:proteolysis"/>
    <property type="evidence" value="ECO:0007669"/>
    <property type="project" value="UniProtKB-KW"/>
</dbReference>
<dbReference type="GO" id="GO:0005829">
    <property type="term" value="C:cytosol"/>
    <property type="evidence" value="ECO:0007669"/>
    <property type="project" value="TreeGrafter"/>
</dbReference>
<comment type="catalytic activity">
    <reaction evidence="6 7">
        <text>Release of N-terminal amino acids, preferentially methionine, from peptides and arylamides.</text>
        <dbReference type="EC" id="3.4.11.18"/>
    </reaction>
</comment>
<dbReference type="NCBIfam" id="TIGR00500">
    <property type="entry name" value="met_pdase_I"/>
    <property type="match status" value="1"/>
</dbReference>
<evidence type="ECO:0000256" key="1">
    <source>
        <dbReference type="ARBA" id="ARBA00002521"/>
    </source>
</evidence>
<dbReference type="PANTHER" id="PTHR43330:SF27">
    <property type="entry name" value="METHIONINE AMINOPEPTIDASE"/>
    <property type="match status" value="1"/>
</dbReference>
<comment type="subunit">
    <text evidence="6">Monomer.</text>
</comment>
<comment type="cofactor">
    <cofactor evidence="6">
        <name>Co(2+)</name>
        <dbReference type="ChEBI" id="CHEBI:48828"/>
    </cofactor>
    <cofactor evidence="6">
        <name>Zn(2+)</name>
        <dbReference type="ChEBI" id="CHEBI:29105"/>
    </cofactor>
    <cofactor evidence="6">
        <name>Mn(2+)</name>
        <dbReference type="ChEBI" id="CHEBI:29035"/>
    </cofactor>
    <cofactor evidence="6">
        <name>Fe(2+)</name>
        <dbReference type="ChEBI" id="CHEBI:29033"/>
    </cofactor>
    <text evidence="6">Binds 2 divalent metal cations per subunit. Has a high-affinity and a low affinity metal-binding site. The true nature of the physiological cofactor is under debate. The enzyme is active with cobalt, zinc, manganese or divalent iron ions. Most likely, methionine aminopeptidases function as mononuclear Fe(2+)-metalloproteases under physiological conditions, and the catalytically relevant metal-binding site has been assigned to the histidine-containing high-affinity site.</text>
</comment>
<feature type="binding site" evidence="6">
    <location>
        <position position="116"/>
    </location>
    <ligand>
        <name>a divalent metal cation</name>
        <dbReference type="ChEBI" id="CHEBI:60240"/>
        <label>1</label>
    </ligand>
</feature>
<proteinExistence type="inferred from homology"/>
<dbReference type="RefSeq" id="WP_198407708.1">
    <property type="nucleotide sequence ID" value="NZ_BTIA01000003.1"/>
</dbReference>
<dbReference type="KEGG" id="rsd:TGRD_103"/>
<organism evidence="9 10">
    <name type="scientific">Endomicrobium trichonymphae</name>
    <dbReference type="NCBI Taxonomy" id="1408204"/>
    <lineage>
        <taxon>Bacteria</taxon>
        <taxon>Pseudomonadati</taxon>
        <taxon>Elusimicrobiota</taxon>
        <taxon>Endomicrobiia</taxon>
        <taxon>Endomicrobiales</taxon>
        <taxon>Endomicrobiaceae</taxon>
        <taxon>Candidatus Endomicrobiellum</taxon>
    </lineage>
</organism>
<evidence type="ECO:0000256" key="5">
    <source>
        <dbReference type="ARBA" id="ARBA00022801"/>
    </source>
</evidence>
<dbReference type="PATRIC" id="fig|471821.5.peg.147"/>
<keyword evidence="3 6" id="KW-0645">Protease</keyword>
<dbReference type="InterPro" id="IPR001714">
    <property type="entry name" value="Pept_M24_MAP"/>
</dbReference>
<evidence type="ECO:0000256" key="7">
    <source>
        <dbReference type="RuleBase" id="RU003653"/>
    </source>
</evidence>
<feature type="domain" description="Peptidase M24" evidence="8">
    <location>
        <begin position="17"/>
        <end position="250"/>
    </location>
</feature>
<dbReference type="HAMAP" id="MF_01974">
    <property type="entry name" value="MetAP_1"/>
    <property type="match status" value="1"/>
</dbReference>
<protein>
    <recommendedName>
        <fullName evidence="6 7">Methionine aminopeptidase</fullName>
        <shortName evidence="6">MAP</shortName>
        <shortName evidence="6">MetAP</shortName>
        <ecNumber evidence="6 7">3.4.11.18</ecNumber>
    </recommendedName>
    <alternativeName>
        <fullName evidence="6">Peptidase M</fullName>
    </alternativeName>
</protein>
<dbReference type="InterPro" id="IPR000994">
    <property type="entry name" value="Pept_M24"/>
</dbReference>
<dbReference type="GO" id="GO:0070006">
    <property type="term" value="F:metalloaminopeptidase activity"/>
    <property type="evidence" value="ECO:0007669"/>
    <property type="project" value="UniProtKB-UniRule"/>
</dbReference>
<feature type="binding site" evidence="6">
    <location>
        <position position="243"/>
    </location>
    <ligand>
        <name>a divalent metal cation</name>
        <dbReference type="ChEBI" id="CHEBI:60240"/>
        <label>2</label>
        <note>catalytic</note>
    </ligand>
</feature>
<dbReference type="Proteomes" id="UP000001691">
    <property type="component" value="Chromosome"/>
</dbReference>
<keyword evidence="10" id="KW-1185">Reference proteome</keyword>
<feature type="binding site" evidence="6">
    <location>
        <position position="179"/>
    </location>
    <ligand>
        <name>a divalent metal cation</name>
        <dbReference type="ChEBI" id="CHEBI:60240"/>
        <label>2</label>
        <note>catalytic</note>
    </ligand>
</feature>
<dbReference type="Pfam" id="PF00557">
    <property type="entry name" value="Peptidase_M24"/>
    <property type="match status" value="1"/>
</dbReference>
<name>B1GZA4_ENDTX</name>
<feature type="binding site" evidence="6">
    <location>
        <position position="212"/>
    </location>
    <ligand>
        <name>a divalent metal cation</name>
        <dbReference type="ChEBI" id="CHEBI:60240"/>
        <label>2</label>
        <note>catalytic</note>
    </ligand>
</feature>
<evidence type="ECO:0000313" key="10">
    <source>
        <dbReference type="Proteomes" id="UP000001691"/>
    </source>
</evidence>
<feature type="binding site" evidence="6">
    <location>
        <position position="87"/>
    </location>
    <ligand>
        <name>substrate</name>
    </ligand>
</feature>
<feature type="binding site" evidence="6">
    <location>
        <position position="105"/>
    </location>
    <ligand>
        <name>a divalent metal cation</name>
        <dbReference type="ChEBI" id="CHEBI:60240"/>
        <label>1</label>
    </ligand>
</feature>
<keyword evidence="5 6" id="KW-0378">Hydrolase</keyword>
<evidence type="ECO:0000313" key="9">
    <source>
        <dbReference type="EMBL" id="BAG13586.2"/>
    </source>
</evidence>
<dbReference type="PROSITE" id="PS00680">
    <property type="entry name" value="MAP_1"/>
    <property type="match status" value="1"/>
</dbReference>
<gene>
    <name evidence="6" type="primary">map</name>
    <name evidence="9" type="ordered locus">TGRD_103</name>
</gene>
<accession>B1GZA4</accession>
<evidence type="ECO:0000259" key="8">
    <source>
        <dbReference type="Pfam" id="PF00557"/>
    </source>
</evidence>
<keyword evidence="4 6" id="KW-0479">Metal-binding</keyword>
<comment type="similarity">
    <text evidence="6">Belongs to the peptidase M24A family. Methionine aminopeptidase type 1 subfamily.</text>
</comment>
<dbReference type="PANTHER" id="PTHR43330">
    <property type="entry name" value="METHIONINE AMINOPEPTIDASE"/>
    <property type="match status" value="1"/>
</dbReference>
<evidence type="ECO:0000256" key="6">
    <source>
        <dbReference type="HAMAP-Rule" id="MF_01974"/>
    </source>
</evidence>
<dbReference type="EMBL" id="AP009510">
    <property type="protein sequence ID" value="BAG13586.2"/>
    <property type="molecule type" value="Genomic_DNA"/>
</dbReference>
<sequence length="259" mass="28039">MFFEKRNIELKTMKEIERMRTASSVVGEILQKLSEIIKPGITTKDIDIFSEKYIRSLNMVPAFLGVKGISCPFPASACVSVNDEVVHGIPNTSRVLKSGDIVSVDMGVIYEGYYGDAAMTYAVGDISTSAAKLLEITELSLQKGIEQALSGKRLGDISYAIQKTAEDAGFSVVRDFVGHGIGRSLHEEPQIPNFGRACVGIKLLPGMVLAIEPMVNAGSYEVCMLDDSWTVVTKDGGLSAHFEHTVAITENGCEILTKV</sequence>
<dbReference type="InterPro" id="IPR002467">
    <property type="entry name" value="Pept_M24A_MAP1"/>
</dbReference>
<feature type="binding site" evidence="6">
    <location>
        <position position="186"/>
    </location>
    <ligand>
        <name>substrate</name>
    </ligand>
</feature>
<evidence type="ECO:0000256" key="2">
    <source>
        <dbReference type="ARBA" id="ARBA00022438"/>
    </source>
</evidence>
<dbReference type="EC" id="3.4.11.18" evidence="6 7"/>
<dbReference type="CDD" id="cd01086">
    <property type="entry name" value="MetAP1"/>
    <property type="match status" value="1"/>
</dbReference>
<dbReference type="GO" id="GO:0004239">
    <property type="term" value="F:initiator methionyl aminopeptidase activity"/>
    <property type="evidence" value="ECO:0007669"/>
    <property type="project" value="UniProtKB-UniRule"/>
</dbReference>
<dbReference type="Gene3D" id="3.90.230.10">
    <property type="entry name" value="Creatinase/methionine aminopeptidase superfamily"/>
    <property type="match status" value="1"/>
</dbReference>
<evidence type="ECO:0000256" key="4">
    <source>
        <dbReference type="ARBA" id="ARBA00022723"/>
    </source>
</evidence>
<evidence type="ECO:0000256" key="3">
    <source>
        <dbReference type="ARBA" id="ARBA00022670"/>
    </source>
</evidence>
<dbReference type="AlphaFoldDB" id="B1GZA4"/>
<feature type="binding site" evidence="6">
    <location>
        <position position="116"/>
    </location>
    <ligand>
        <name>a divalent metal cation</name>
        <dbReference type="ChEBI" id="CHEBI:60240"/>
        <label>2</label>
        <note>catalytic</note>
    </ligand>
</feature>
<keyword evidence="2 6" id="KW-0031">Aminopeptidase</keyword>
<dbReference type="SUPFAM" id="SSF55920">
    <property type="entry name" value="Creatinase/aminopeptidase"/>
    <property type="match status" value="1"/>
</dbReference>